<dbReference type="InterPro" id="IPR010935">
    <property type="entry name" value="SMC_hinge"/>
</dbReference>
<dbReference type="PIRSF" id="PIRSF005719">
    <property type="entry name" value="SMC"/>
    <property type="match status" value="1"/>
</dbReference>
<dbReference type="GO" id="GO:0007076">
    <property type="term" value="P:mitotic chromosome condensation"/>
    <property type="evidence" value="ECO:0007669"/>
    <property type="project" value="TreeGrafter"/>
</dbReference>
<feature type="coiled-coil region" evidence="9">
    <location>
        <begin position="1108"/>
        <end position="1135"/>
    </location>
</feature>
<evidence type="ECO:0000313" key="11">
    <source>
        <dbReference type="EMBL" id="KWX14448.1"/>
    </source>
</evidence>
<dbReference type="EMBL" id="JXTI01000032">
    <property type="protein sequence ID" value="KWX14448.1"/>
    <property type="molecule type" value="Genomic_DNA"/>
</dbReference>
<comment type="similarity">
    <text evidence="2">Belongs to the SMC family. SMC4 subfamily.</text>
</comment>
<evidence type="ECO:0000256" key="1">
    <source>
        <dbReference type="ARBA" id="ARBA00004123"/>
    </source>
</evidence>
<reference evidence="11 12" key="1">
    <citation type="journal article" date="2015" name="Mol. Biochem. Parasitol.">
        <title>Identification of polymorphic genes for use in assemblage B genotyping assays through comparative genomics of multiple assemblage B Giardia duodenalis isolates.</title>
        <authorList>
            <person name="Wielinga C."/>
            <person name="Thompson R.C."/>
            <person name="Monis P."/>
            <person name="Ryan U."/>
        </authorList>
    </citation>
    <scope>NUCLEOTIDE SEQUENCE [LARGE SCALE GENOMIC DNA]</scope>
    <source>
        <strain evidence="11 12">BAH15c1</strain>
    </source>
</reference>
<dbReference type="GO" id="GO:0000796">
    <property type="term" value="C:condensin complex"/>
    <property type="evidence" value="ECO:0007669"/>
    <property type="project" value="TreeGrafter"/>
</dbReference>
<dbReference type="Pfam" id="PF02463">
    <property type="entry name" value="SMC_N"/>
    <property type="match status" value="1"/>
</dbReference>
<keyword evidence="4" id="KW-0067">ATP-binding</keyword>
<dbReference type="Gene3D" id="3.30.70.1620">
    <property type="match status" value="1"/>
</dbReference>
<dbReference type="Gene3D" id="1.10.287.1490">
    <property type="match status" value="1"/>
</dbReference>
<dbReference type="Gene3D" id="1.20.1060.20">
    <property type="match status" value="1"/>
</dbReference>
<dbReference type="GO" id="GO:0005524">
    <property type="term" value="F:ATP binding"/>
    <property type="evidence" value="ECO:0007669"/>
    <property type="project" value="UniProtKB-KW"/>
</dbReference>
<evidence type="ECO:0000256" key="7">
    <source>
        <dbReference type="ARBA" id="ARBA00023242"/>
    </source>
</evidence>
<evidence type="ECO:0000256" key="2">
    <source>
        <dbReference type="ARBA" id="ARBA00006005"/>
    </source>
</evidence>
<accession>A0A132NWK1</accession>
<dbReference type="VEuPathDB" id="GiardiaDB:QR46_1570"/>
<dbReference type="InterPro" id="IPR003395">
    <property type="entry name" value="RecF/RecN/SMC_N"/>
</dbReference>
<proteinExistence type="inferred from homology"/>
<feature type="coiled-coil region" evidence="9">
    <location>
        <begin position="361"/>
        <end position="409"/>
    </location>
</feature>
<keyword evidence="6" id="KW-0226">DNA condensation</keyword>
<feature type="coiled-coil region" evidence="9">
    <location>
        <begin position="500"/>
        <end position="534"/>
    </location>
</feature>
<dbReference type="PANTHER" id="PTHR18937">
    <property type="entry name" value="STRUCTURAL MAINTENANCE OF CHROMOSOMES SMC FAMILY MEMBER"/>
    <property type="match status" value="1"/>
</dbReference>
<gene>
    <name evidence="11" type="ORF">QR46_1570</name>
</gene>
<dbReference type="GO" id="GO:0016887">
    <property type="term" value="F:ATP hydrolysis activity"/>
    <property type="evidence" value="ECO:0007669"/>
    <property type="project" value="InterPro"/>
</dbReference>
<sequence>MTRLILTKLRLVNFKSYAGEHILGPFKPYFSCILGANGSGKSNVIDSLLFVFGWRARALRHSRLADLIHTSSEHPELDHARVDVYFTLWDDNQNASVPEAEFTVSRVVRRKNSESYYEINAMRATQADIIAFMRERGMDLSSHRFLILQGEIEQISLMKPRNAESLLDLQTEAFLKHLRDDTQSLPNIDSMTTTGDGGLLEFLENIVGTQKHVPIIARLTAETQLLEETRSQMKTRLRTAVAYRDELEEQHAAVVDSLKSLVEGAKLCARYSQVQVFSLRKLISTERIEQEQFRQQSDQLLNERLAPINAEISSIELEIEKVNNQLKDLTAIEKGCIERIRELDVEKTVTGEKLELHISWLTKCDAEIASHETSIQQYQAEIEAFPTQEQNLRQEIAALEGIISELSDKLFQVAGPQASKKGTAEELEIISQKIVPLRKQLIGVTARLSAIRQSGLTTATTLAELCCSIMAWIFLIGTNFKTLLESLEPYVNSLQLMSGIEERLREYQQVQNRNRMLHAEKAQLQGLLLELQERLKAVDAPQDILKEQTETERLLLEAQAKGLLKGIYGRVGNLAYVASQDINLAAISAFGGSLNTIVVDSMENIELALRFLREQRRGVTNFIDLSRVSDQYRRYYAGHSQMTVPQGTVLFLDQLRVKDEACKPALWHVVRDTLLCEDMNLANKLTSGRGATQRVVTYEGDVFDPSGVISGGGDKAKTLKSGRGFALTVNNSGTRGRDMLDDEAHRRKLKDSISAEIDAVHSKLANLNNELETCRRALAQATLSEEATAKAAIMARITAFQDEFSKARDLIFRALSSLRSSFASSVLAKSSIEISTLIKKEVSNLYHALEECDISGAGDLENILHNLVELCPTLLSISEDILSEFPDAGPALLNMSASAHARSLKNSALTSVLSTGIFGDIFSVGDSSDKNITEILDQCADALTTRSLPSSIFVFQVDIRQTVFLGDQELQLRSEEEHLTGEIQALEALAKKIEEGQATGEQIELKRDLNIHSERHKELVKALQDATDNQRKLEPRISRVRKQITELQNNKHRFQSEIDDYRHRLQELERHQEKLNGEELPGIQVEVNKLKAQTTEANSRHSSVITQREGLLKELHELKQSIQAIEQTIQGKEIECRRHVTRYTEHLHLLDKLHGALQLTVFDFAELGILLNPQSVDVLTNQQNVDLVQELCTFPQRELDSQEVSDLVLELYGGIKVDKKASKSLETGLDLDTSTALLMEYRTRAQAVFERQAEFQALSASYDAKKTELNAKRDQRASEFIAAFTLINTYLRDIYKTLTLGGDAQLEFVNQFDPFDGVLFSVMPPRKSWKQICHLSGGEKTLSSLSLIFALHCYKPTPLYVMDEIDAALDFRNVSIIAKYIKGRTKNAQFIVISLRNNTFELADRLVGIYKQENCSRCIICDPDTILAKIKLSA</sequence>
<keyword evidence="5 9" id="KW-0175">Coiled coil</keyword>
<evidence type="ECO:0000256" key="9">
    <source>
        <dbReference type="SAM" id="Coils"/>
    </source>
</evidence>
<evidence type="ECO:0000313" key="12">
    <source>
        <dbReference type="Proteomes" id="UP000070089"/>
    </source>
</evidence>
<comment type="subcellular location">
    <subcellularLocation>
        <location evidence="1 8">Nucleus</location>
    </subcellularLocation>
</comment>
<evidence type="ECO:0000256" key="8">
    <source>
        <dbReference type="PIRNR" id="PIRNR005719"/>
    </source>
</evidence>
<dbReference type="InterPro" id="IPR036277">
    <property type="entry name" value="SMC_hinge_sf"/>
</dbReference>
<evidence type="ECO:0000259" key="10">
    <source>
        <dbReference type="SMART" id="SM00968"/>
    </source>
</evidence>
<feature type="domain" description="SMC hinge" evidence="10">
    <location>
        <begin position="565"/>
        <end position="686"/>
    </location>
</feature>
<dbReference type="Pfam" id="PF06470">
    <property type="entry name" value="SMC_hinge"/>
    <property type="match status" value="1"/>
</dbReference>
<dbReference type="InterPro" id="IPR024704">
    <property type="entry name" value="SMC"/>
</dbReference>
<dbReference type="GO" id="GO:0005634">
    <property type="term" value="C:nucleus"/>
    <property type="evidence" value="ECO:0007669"/>
    <property type="project" value="UniProtKB-SubCell"/>
</dbReference>
<evidence type="ECO:0000256" key="4">
    <source>
        <dbReference type="ARBA" id="ARBA00022840"/>
    </source>
</evidence>
<dbReference type="PANTHER" id="PTHR18937:SF172">
    <property type="entry name" value="STRUCTURAL MAINTENANCE OF CHROMOSOMES PROTEIN"/>
    <property type="match status" value="1"/>
</dbReference>
<evidence type="ECO:0000256" key="3">
    <source>
        <dbReference type="ARBA" id="ARBA00022741"/>
    </source>
</evidence>
<name>A0A132NWK1_GIAIN</name>
<comment type="caution">
    <text evidence="11">The sequence shown here is derived from an EMBL/GenBank/DDBJ whole genome shotgun (WGS) entry which is preliminary data.</text>
</comment>
<feature type="coiled-coil region" evidence="9">
    <location>
        <begin position="750"/>
        <end position="784"/>
    </location>
</feature>
<organism evidence="11 12">
    <name type="scientific">Giardia duodenalis assemblage B</name>
    <dbReference type="NCBI Taxonomy" id="1394984"/>
    <lineage>
        <taxon>Eukaryota</taxon>
        <taxon>Metamonada</taxon>
        <taxon>Diplomonadida</taxon>
        <taxon>Hexamitidae</taxon>
        <taxon>Giardiinae</taxon>
        <taxon>Giardia</taxon>
    </lineage>
</organism>
<dbReference type="Gene3D" id="3.40.50.300">
    <property type="entry name" value="P-loop containing nucleotide triphosphate hydrolases"/>
    <property type="match status" value="2"/>
</dbReference>
<dbReference type="OrthoDB" id="5575062at2759"/>
<dbReference type="Proteomes" id="UP000070089">
    <property type="component" value="Unassembled WGS sequence"/>
</dbReference>
<evidence type="ECO:0000256" key="5">
    <source>
        <dbReference type="ARBA" id="ARBA00023054"/>
    </source>
</evidence>
<feature type="coiled-coil region" evidence="9">
    <location>
        <begin position="1037"/>
        <end position="1078"/>
    </location>
</feature>
<dbReference type="SUPFAM" id="SSF75553">
    <property type="entry name" value="Smc hinge domain"/>
    <property type="match status" value="1"/>
</dbReference>
<keyword evidence="7 8" id="KW-0539">Nucleus</keyword>
<protein>
    <recommendedName>
        <fullName evidence="8">Structural maintenance of chromosomes protein</fullName>
    </recommendedName>
</protein>
<keyword evidence="3" id="KW-0547">Nucleotide-binding</keyword>
<dbReference type="SMART" id="SM00968">
    <property type="entry name" value="SMC_hinge"/>
    <property type="match status" value="1"/>
</dbReference>
<evidence type="ECO:0000256" key="6">
    <source>
        <dbReference type="ARBA" id="ARBA00023067"/>
    </source>
</evidence>
<dbReference type="InterPro" id="IPR027417">
    <property type="entry name" value="P-loop_NTPase"/>
</dbReference>
<dbReference type="SUPFAM" id="SSF52540">
    <property type="entry name" value="P-loop containing nucleoside triphosphate hydrolases"/>
    <property type="match status" value="1"/>
</dbReference>